<evidence type="ECO:0000256" key="1">
    <source>
        <dbReference type="SAM" id="MobiDB-lite"/>
    </source>
</evidence>
<feature type="chain" id="PRO_5047176742" description="Lipoprotein" evidence="2">
    <location>
        <begin position="27"/>
        <end position="348"/>
    </location>
</feature>
<dbReference type="Proteomes" id="UP001221686">
    <property type="component" value="Unassembled WGS sequence"/>
</dbReference>
<evidence type="ECO:0008006" key="5">
    <source>
        <dbReference type="Google" id="ProtNLM"/>
    </source>
</evidence>
<reference evidence="3 4" key="1">
    <citation type="submission" date="2022-11" db="EMBL/GenBank/DDBJ databases">
        <title>Minimal conservation of predation-associated metabolite biosynthetic gene clusters underscores biosynthetic potential of Myxococcota including descriptions for ten novel species: Archangium lansinium sp. nov., Myxococcus landrumus sp. nov., Nannocystis bai.</title>
        <authorList>
            <person name="Ahearne A."/>
            <person name="Stevens C."/>
            <person name="Dowd S."/>
        </authorList>
    </citation>
    <scope>NUCLEOTIDE SEQUENCE [LARGE SCALE GENOMIC DNA]</scope>
    <source>
        <strain evidence="3 4">BB15-2</strain>
    </source>
</reference>
<proteinExistence type="predicted"/>
<accession>A0ABT5DVS7</accession>
<evidence type="ECO:0000313" key="3">
    <source>
        <dbReference type="EMBL" id="MDC0717731.1"/>
    </source>
</evidence>
<feature type="compositionally biased region" description="Gly residues" evidence="1">
    <location>
        <begin position="303"/>
        <end position="314"/>
    </location>
</feature>
<keyword evidence="2" id="KW-0732">Signal</keyword>
<evidence type="ECO:0000313" key="4">
    <source>
        <dbReference type="Proteomes" id="UP001221686"/>
    </source>
</evidence>
<dbReference type="EMBL" id="JAQNDL010000001">
    <property type="protein sequence ID" value="MDC0717731.1"/>
    <property type="molecule type" value="Genomic_DNA"/>
</dbReference>
<name>A0ABT5DVS7_9BACT</name>
<organism evidence="3 4">
    <name type="scientific">Nannocystis bainbridge</name>
    <dbReference type="NCBI Taxonomy" id="2995303"/>
    <lineage>
        <taxon>Bacteria</taxon>
        <taxon>Pseudomonadati</taxon>
        <taxon>Myxococcota</taxon>
        <taxon>Polyangia</taxon>
        <taxon>Nannocystales</taxon>
        <taxon>Nannocystaceae</taxon>
        <taxon>Nannocystis</taxon>
    </lineage>
</organism>
<sequence>MKRTILTTLAATALLAIPACKGGASAAGGKLIPEQATIMAGIDVGGLLKSRLYADNKAVAESQAGYKDVVEAAKACNLDPEKAITSVLIGTDAKDGVAVVVTGTGIGDEKNLTCIADKAKEKNGGKVPFTIADEGGKKTLKMDDGTGYIVDAGTVVIASKPWAAAVKDLVDGKGKAAVDGPHKDLFTRADQSRHIWFAGVAPEQLAGMAKGQAQVDVKDFSGSIDLSDGLGVKLAAGLGSAEQASGLKKKADEALPMAKMGLAMVGLPATVADTVKIDAKDALLTFEISLSASDLKTLQEKAGGLGGLVGGGAGGPPPGEPALPPPDAAPADPAAVPPPADPAAAPAH</sequence>
<keyword evidence="4" id="KW-1185">Reference proteome</keyword>
<protein>
    <recommendedName>
        <fullName evidence="5">Lipoprotein</fullName>
    </recommendedName>
</protein>
<comment type="caution">
    <text evidence="3">The sequence shown here is derived from an EMBL/GenBank/DDBJ whole genome shotgun (WGS) entry which is preliminary data.</text>
</comment>
<evidence type="ECO:0000256" key="2">
    <source>
        <dbReference type="SAM" id="SignalP"/>
    </source>
</evidence>
<feature type="region of interest" description="Disordered" evidence="1">
    <location>
        <begin position="303"/>
        <end position="348"/>
    </location>
</feature>
<feature type="signal peptide" evidence="2">
    <location>
        <begin position="1"/>
        <end position="26"/>
    </location>
</feature>
<gene>
    <name evidence="3" type="ORF">POL25_12565</name>
</gene>
<feature type="compositionally biased region" description="Pro residues" evidence="1">
    <location>
        <begin position="315"/>
        <end position="328"/>
    </location>
</feature>
<dbReference type="RefSeq" id="WP_272086215.1">
    <property type="nucleotide sequence ID" value="NZ_JAQNDL010000001.1"/>
</dbReference>